<feature type="domain" description="Nudix hydrolase" evidence="8">
    <location>
        <begin position="29"/>
        <end position="160"/>
    </location>
</feature>
<dbReference type="EMBL" id="UGKT01000001">
    <property type="protein sequence ID" value="STT04616.1"/>
    <property type="molecule type" value="Genomic_DNA"/>
</dbReference>
<protein>
    <submittedName>
        <fullName evidence="9">Nudix hydrolase YeaB</fullName>
    </submittedName>
</protein>
<accession>A0A377V6J1</accession>
<reference evidence="9 10" key="1">
    <citation type="submission" date="2018-06" db="EMBL/GenBank/DDBJ databases">
        <authorList>
            <consortium name="Pathogen Informatics"/>
            <person name="Doyle S."/>
        </authorList>
    </citation>
    <scope>NUCLEOTIDE SEQUENCE [LARGE SCALE GENOMIC DNA]</scope>
    <source>
        <strain evidence="9 10">NCTC13443</strain>
    </source>
</reference>
<dbReference type="InterPro" id="IPR045121">
    <property type="entry name" value="CoAse"/>
</dbReference>
<evidence type="ECO:0000256" key="4">
    <source>
        <dbReference type="ARBA" id="ARBA00022723"/>
    </source>
</evidence>
<keyword evidence="4" id="KW-0479">Metal-binding</keyword>
<evidence type="ECO:0000259" key="8">
    <source>
        <dbReference type="PROSITE" id="PS51462"/>
    </source>
</evidence>
<dbReference type="PANTHER" id="PTHR12992">
    <property type="entry name" value="NUDIX HYDROLASE"/>
    <property type="match status" value="1"/>
</dbReference>
<dbReference type="NCBIfam" id="NF007980">
    <property type="entry name" value="PRK10707.1"/>
    <property type="match status" value="1"/>
</dbReference>
<dbReference type="PROSITE" id="PS51462">
    <property type="entry name" value="NUDIX"/>
    <property type="match status" value="1"/>
</dbReference>
<evidence type="ECO:0000256" key="7">
    <source>
        <dbReference type="ARBA" id="ARBA00023211"/>
    </source>
</evidence>
<dbReference type="InterPro" id="IPR000059">
    <property type="entry name" value="NUDIX_hydrolase_NudL_CS"/>
</dbReference>
<dbReference type="InterPro" id="IPR000086">
    <property type="entry name" value="NUDIX_hydrolase_dom"/>
</dbReference>
<gene>
    <name evidence="9" type="ORF">NCTC13443_04732</name>
</gene>
<evidence type="ECO:0000256" key="6">
    <source>
        <dbReference type="ARBA" id="ARBA00022842"/>
    </source>
</evidence>
<comment type="cofactor">
    <cofactor evidence="1">
        <name>Mn(2+)</name>
        <dbReference type="ChEBI" id="CHEBI:29035"/>
    </cofactor>
</comment>
<dbReference type="InterPro" id="IPR015797">
    <property type="entry name" value="NUDIX_hydrolase-like_dom_sf"/>
</dbReference>
<keyword evidence="5 9" id="KW-0378">Hydrolase</keyword>
<keyword evidence="7" id="KW-0464">Manganese</keyword>
<dbReference type="CDD" id="cd03426">
    <property type="entry name" value="NUDIX_CoAse_Nudt7"/>
    <property type="match status" value="1"/>
</dbReference>
<evidence type="ECO:0000256" key="3">
    <source>
        <dbReference type="ARBA" id="ARBA00006506"/>
    </source>
</evidence>
<dbReference type="Pfam" id="PF00293">
    <property type="entry name" value="NUDIX"/>
    <property type="match status" value="1"/>
</dbReference>
<dbReference type="GO" id="GO:0009132">
    <property type="term" value="P:nucleoside diphosphate metabolic process"/>
    <property type="evidence" value="ECO:0007669"/>
    <property type="project" value="InterPro"/>
</dbReference>
<dbReference type="GO" id="GO:0030145">
    <property type="term" value="F:manganese ion binding"/>
    <property type="evidence" value="ECO:0007669"/>
    <property type="project" value="InterPro"/>
</dbReference>
<proteinExistence type="inferred from homology"/>
<dbReference type="Gene3D" id="3.90.79.10">
    <property type="entry name" value="Nucleoside Triphosphate Pyrophosphohydrolase"/>
    <property type="match status" value="1"/>
</dbReference>
<evidence type="ECO:0000256" key="2">
    <source>
        <dbReference type="ARBA" id="ARBA00001946"/>
    </source>
</evidence>
<dbReference type="AlphaFoldDB" id="A0A377V6J1"/>
<dbReference type="Proteomes" id="UP000255518">
    <property type="component" value="Unassembled WGS sequence"/>
</dbReference>
<evidence type="ECO:0000313" key="9">
    <source>
        <dbReference type="EMBL" id="STT04616.1"/>
    </source>
</evidence>
<sequence length="219" mass="24088">MADRALNLDDFLSRFQLLRPQPSRHALNQRQAAVLVPIVRRPQPGLLLTQRSPLLRKHAGQVAFPGGAVDNTDATLIAAALREAQEEVAIPPEAVEVIGVLPPVDSVTGFQVTPVVGIIPPDLHYHASQDEVSAVFEMPLAEALRLGRYHPLDIHRRGNDHRVWLSLVPALFCLGNDRRDHSRAGAANWRTSLAILIMRGRSPLLVKSRLAISLIHVNS</sequence>
<organism evidence="9 10">
    <name type="scientific">Klebsiella pneumoniae</name>
    <dbReference type="NCBI Taxonomy" id="573"/>
    <lineage>
        <taxon>Bacteria</taxon>
        <taxon>Pseudomonadati</taxon>
        <taxon>Pseudomonadota</taxon>
        <taxon>Gammaproteobacteria</taxon>
        <taxon>Enterobacterales</taxon>
        <taxon>Enterobacteriaceae</taxon>
        <taxon>Klebsiella/Raoultella group</taxon>
        <taxon>Klebsiella</taxon>
        <taxon>Klebsiella pneumoniae complex</taxon>
    </lineage>
</organism>
<name>A0A377V6J1_KLEPN</name>
<evidence type="ECO:0000256" key="5">
    <source>
        <dbReference type="ARBA" id="ARBA00022801"/>
    </source>
</evidence>
<evidence type="ECO:0000256" key="1">
    <source>
        <dbReference type="ARBA" id="ARBA00001936"/>
    </source>
</evidence>
<dbReference type="GO" id="GO:0010945">
    <property type="term" value="F:coenzyme A diphosphatase activity"/>
    <property type="evidence" value="ECO:0007669"/>
    <property type="project" value="InterPro"/>
</dbReference>
<comment type="similarity">
    <text evidence="3">Belongs to the Nudix hydrolase family. PCD1 subfamily.</text>
</comment>
<evidence type="ECO:0000313" key="10">
    <source>
        <dbReference type="Proteomes" id="UP000255518"/>
    </source>
</evidence>
<dbReference type="SUPFAM" id="SSF55811">
    <property type="entry name" value="Nudix"/>
    <property type="match status" value="1"/>
</dbReference>
<dbReference type="GO" id="GO:0000287">
    <property type="term" value="F:magnesium ion binding"/>
    <property type="evidence" value="ECO:0007669"/>
    <property type="project" value="InterPro"/>
</dbReference>
<comment type="cofactor">
    <cofactor evidence="2">
        <name>Mg(2+)</name>
        <dbReference type="ChEBI" id="CHEBI:18420"/>
    </cofactor>
</comment>
<dbReference type="PROSITE" id="PS01293">
    <property type="entry name" value="NUDIX_COA"/>
    <property type="match status" value="1"/>
</dbReference>
<keyword evidence="6" id="KW-0460">Magnesium</keyword>
<dbReference type="PANTHER" id="PTHR12992:SF11">
    <property type="entry name" value="MITOCHONDRIAL COENZYME A DIPHOSPHATASE NUDT8"/>
    <property type="match status" value="1"/>
</dbReference>